<gene>
    <name evidence="2" type="ORF">EDC18_1014</name>
</gene>
<dbReference type="InterPro" id="IPR006121">
    <property type="entry name" value="HMA_dom"/>
</dbReference>
<dbReference type="RefSeq" id="WP_132249051.1">
    <property type="nucleotide sequence ID" value="NZ_SMAL01000001.1"/>
</dbReference>
<dbReference type="SUPFAM" id="SSF55008">
    <property type="entry name" value="HMA, heavy metal-associated domain"/>
    <property type="match status" value="1"/>
</dbReference>
<dbReference type="CDD" id="cd00371">
    <property type="entry name" value="HMA"/>
    <property type="match status" value="1"/>
</dbReference>
<accession>A0A4V2V0K4</accession>
<protein>
    <submittedName>
        <fullName evidence="2">Copper chaperone</fullName>
    </submittedName>
</protein>
<reference evidence="2 3" key="1">
    <citation type="submission" date="2019-03" db="EMBL/GenBank/DDBJ databases">
        <title>Genomic Encyclopedia of Type Strains, Phase IV (KMG-IV): sequencing the most valuable type-strain genomes for metagenomic binning, comparative biology and taxonomic classification.</title>
        <authorList>
            <person name="Goeker M."/>
        </authorList>
    </citation>
    <scope>NUCLEOTIDE SEQUENCE [LARGE SCALE GENOMIC DNA]</scope>
    <source>
        <strain evidence="2 3">DSM 24629</strain>
    </source>
</reference>
<dbReference type="Proteomes" id="UP000294902">
    <property type="component" value="Unassembled WGS sequence"/>
</dbReference>
<organism evidence="2 3">
    <name type="scientific">Natranaerovirga pectinivora</name>
    <dbReference type="NCBI Taxonomy" id="682400"/>
    <lineage>
        <taxon>Bacteria</taxon>
        <taxon>Bacillati</taxon>
        <taxon>Bacillota</taxon>
        <taxon>Clostridia</taxon>
        <taxon>Lachnospirales</taxon>
        <taxon>Natranaerovirgaceae</taxon>
        <taxon>Natranaerovirga</taxon>
    </lineage>
</organism>
<proteinExistence type="predicted"/>
<name>A0A4V2V0K4_9FIRM</name>
<dbReference type="OrthoDB" id="9813965at2"/>
<dbReference type="AlphaFoldDB" id="A0A4V2V0K4"/>
<evidence type="ECO:0000313" key="3">
    <source>
        <dbReference type="Proteomes" id="UP000294902"/>
    </source>
</evidence>
<dbReference type="InterPro" id="IPR036163">
    <property type="entry name" value="HMA_dom_sf"/>
</dbReference>
<dbReference type="EMBL" id="SMAL01000001">
    <property type="protein sequence ID" value="TCT16709.1"/>
    <property type="molecule type" value="Genomic_DNA"/>
</dbReference>
<feature type="domain" description="HMA" evidence="1">
    <location>
        <begin position="1"/>
        <end position="65"/>
    </location>
</feature>
<evidence type="ECO:0000313" key="2">
    <source>
        <dbReference type="EMBL" id="TCT16709.1"/>
    </source>
</evidence>
<evidence type="ECO:0000259" key="1">
    <source>
        <dbReference type="PROSITE" id="PS50846"/>
    </source>
</evidence>
<comment type="caution">
    <text evidence="2">The sequence shown here is derived from an EMBL/GenBank/DDBJ whole genome shotgun (WGS) entry which is preliminary data.</text>
</comment>
<sequence length="70" mass="7792">MTKKVCISGMTCDHCKAHTQTTLENIKGVVDVSVNLEEGFALVEADYLDDDLIKERIEEAGYEVTHIAHI</sequence>
<dbReference type="PROSITE" id="PS50846">
    <property type="entry name" value="HMA_2"/>
    <property type="match status" value="1"/>
</dbReference>
<dbReference type="GO" id="GO:0046872">
    <property type="term" value="F:metal ion binding"/>
    <property type="evidence" value="ECO:0007669"/>
    <property type="project" value="InterPro"/>
</dbReference>
<dbReference type="Gene3D" id="3.30.70.100">
    <property type="match status" value="1"/>
</dbReference>
<dbReference type="Pfam" id="PF00403">
    <property type="entry name" value="HMA"/>
    <property type="match status" value="1"/>
</dbReference>
<keyword evidence="3" id="KW-1185">Reference proteome</keyword>